<dbReference type="InterPro" id="IPR000189">
    <property type="entry name" value="Transglyc_AS"/>
</dbReference>
<dbReference type="PANTHER" id="PTHR37423:SF5">
    <property type="entry name" value="SOLUBLE LYTIC MUREIN TRANSGLYCOSYLASE"/>
    <property type="match status" value="1"/>
</dbReference>
<dbReference type="Gene3D" id="1.10.1240.20">
    <property type="entry name" value="Lytic transglycosylase, superhelical linker domain"/>
    <property type="match status" value="1"/>
</dbReference>
<dbReference type="Gene3D" id="1.25.20.10">
    <property type="entry name" value="Bacterial muramidases"/>
    <property type="match status" value="1"/>
</dbReference>
<dbReference type="InterPro" id="IPR012289">
    <property type="entry name" value="Lytic_TGlycosylase_superhlx_L"/>
</dbReference>
<name>A0A6M4HAG9_9PROT</name>
<dbReference type="Gene3D" id="1.10.530.10">
    <property type="match status" value="1"/>
</dbReference>
<dbReference type="GO" id="GO:0016020">
    <property type="term" value="C:membrane"/>
    <property type="evidence" value="ECO:0007669"/>
    <property type="project" value="InterPro"/>
</dbReference>
<dbReference type="InParanoid" id="A0A6M4HAG9"/>
<dbReference type="AlphaFoldDB" id="A0A6M4HAG9"/>
<dbReference type="PROSITE" id="PS00922">
    <property type="entry name" value="TRANSGLYCOSYLASE"/>
    <property type="match status" value="1"/>
</dbReference>
<comment type="similarity">
    <text evidence="1">Belongs to the transglycosylase Slt family.</text>
</comment>
<gene>
    <name evidence="6" type="primary">slt</name>
    <name evidence="6" type="ORF">DSM104440_03071</name>
</gene>
<evidence type="ECO:0000259" key="5">
    <source>
        <dbReference type="Pfam" id="PF14718"/>
    </source>
</evidence>
<evidence type="ECO:0000256" key="3">
    <source>
        <dbReference type="SAM" id="SignalP"/>
    </source>
</evidence>
<dbReference type="InterPro" id="IPR023346">
    <property type="entry name" value="Lysozyme-like_dom_sf"/>
</dbReference>
<evidence type="ECO:0000313" key="6">
    <source>
        <dbReference type="EMBL" id="QJR16242.1"/>
    </source>
</evidence>
<dbReference type="Proteomes" id="UP000503096">
    <property type="component" value="Chromosome"/>
</dbReference>
<feature type="domain" description="Lytic transglycosylase superhelical linker" evidence="5">
    <location>
        <begin position="400"/>
        <end position="457"/>
    </location>
</feature>
<dbReference type="SUPFAM" id="SSF48435">
    <property type="entry name" value="Bacterial muramidases"/>
    <property type="match status" value="1"/>
</dbReference>
<dbReference type="Pfam" id="PF14718">
    <property type="entry name" value="SLT_L"/>
    <property type="match status" value="1"/>
</dbReference>
<dbReference type="Pfam" id="PF01464">
    <property type="entry name" value="SLT"/>
    <property type="match status" value="1"/>
</dbReference>
<evidence type="ECO:0000259" key="4">
    <source>
        <dbReference type="Pfam" id="PF01464"/>
    </source>
</evidence>
<dbReference type="GO" id="GO:0042597">
    <property type="term" value="C:periplasmic space"/>
    <property type="evidence" value="ECO:0007669"/>
    <property type="project" value="InterPro"/>
</dbReference>
<evidence type="ECO:0000256" key="2">
    <source>
        <dbReference type="ARBA" id="ARBA00022729"/>
    </source>
</evidence>
<feature type="domain" description="Transglycosylase SLT" evidence="4">
    <location>
        <begin position="478"/>
        <end position="584"/>
    </location>
</feature>
<protein>
    <submittedName>
        <fullName evidence="6">Soluble lytic murein transglycosylase</fullName>
        <ecNumber evidence="6">4.2.2.-</ecNumber>
    </submittedName>
</protein>
<evidence type="ECO:0000256" key="1">
    <source>
        <dbReference type="ARBA" id="ARBA00007734"/>
    </source>
</evidence>
<dbReference type="SUPFAM" id="SSF53955">
    <property type="entry name" value="Lysozyme-like"/>
    <property type="match status" value="1"/>
</dbReference>
<dbReference type="KEGG" id="upl:DSM104440_03071"/>
<keyword evidence="6" id="KW-0456">Lyase</keyword>
<dbReference type="EMBL" id="CP053073">
    <property type="protein sequence ID" value="QJR16242.1"/>
    <property type="molecule type" value="Genomic_DNA"/>
</dbReference>
<sequence length="646" mass="71823">MTFSMTRRVLIAVALVASAAAFAQAPVTESDLLSARDAYTRNNVKALESARARFAGHLLEPYPSYWVLAIQLEKAEPAEVHAFLARWPESPLSETLRRDWLKVLGNAKAWETFRGAYAKYQGDDPDVACYAFQERMSRNDPELPGEVRALFVSGKEVPTSCDPVFATIAGTKAIGERETWERLRKLLVAGALKDVRRTNGLLPAKISINEKALERAHAQPARFLMAEKIPAVSRAGTELTLFAFARLARSKPDEAAERLAALAPKLGADDARFAWGQVAWWGAMSHNPRALDWYELAGETPLTDAQLMWKARAGLRAADWNAVFAAIRAMSPEEAREPNWRYWRARAVRAKGSAEGADALLRTLAAENNFYGLLAAEDLGISRVPDWNGWRPQPADLDRVRAMPGIQRALALYRIDMPNEAFREWFWGVRGLDDRDLLSAAELARQANLPDRAINTAERTLAVHDFAQRYPVPHREAMTAAAKQFDLDEAWVYGIIRQESRFMAEAKSRVGATGLMQLMPATARWVAKQIPVSGYQSTMLTRPEVNVQMGSFYYRKVLDDLGDPVLAAAAYNAGPGRARRWRDAQPLEGAIYAETIPFNETRDYVKKVVANAWFYTHRLTGKPASMKGLLGNVPRASGEAVAASLP</sequence>
<dbReference type="GO" id="GO:0000270">
    <property type="term" value="P:peptidoglycan metabolic process"/>
    <property type="evidence" value="ECO:0007669"/>
    <property type="project" value="InterPro"/>
</dbReference>
<dbReference type="FunCoup" id="A0A6M4HAG9">
    <property type="interactions" value="126"/>
</dbReference>
<proteinExistence type="inferred from homology"/>
<evidence type="ECO:0000313" key="7">
    <source>
        <dbReference type="Proteomes" id="UP000503096"/>
    </source>
</evidence>
<keyword evidence="2 3" id="KW-0732">Signal</keyword>
<feature type="chain" id="PRO_5026994770" evidence="3">
    <location>
        <begin position="26"/>
        <end position="646"/>
    </location>
</feature>
<dbReference type="PANTHER" id="PTHR37423">
    <property type="entry name" value="SOLUBLE LYTIC MUREIN TRANSGLYCOSYLASE-RELATED"/>
    <property type="match status" value="1"/>
</dbReference>
<reference evidence="6 7" key="1">
    <citation type="submission" date="2020-04" db="EMBL/GenBank/DDBJ databases">
        <title>Usitatibacter rugosus gen. nov., sp. nov. and Usitatibacter palustris sp. nov., novel members of Usitatibacteraceae fam. nov. within the order Nitrosomonadales isolated from soil.</title>
        <authorList>
            <person name="Huber K.J."/>
            <person name="Neumann-Schaal M."/>
            <person name="Geppert A."/>
            <person name="Luckner M."/>
            <person name="Wanner G."/>
            <person name="Overmann J."/>
        </authorList>
    </citation>
    <scope>NUCLEOTIDE SEQUENCE [LARGE SCALE GENOMIC DNA]</scope>
    <source>
        <strain evidence="6 7">Swamp67</strain>
    </source>
</reference>
<accession>A0A6M4HAG9</accession>
<dbReference type="CDD" id="cd13401">
    <property type="entry name" value="Slt70-like"/>
    <property type="match status" value="1"/>
</dbReference>
<organism evidence="6 7">
    <name type="scientific">Usitatibacter palustris</name>
    <dbReference type="NCBI Taxonomy" id="2732487"/>
    <lineage>
        <taxon>Bacteria</taxon>
        <taxon>Pseudomonadati</taxon>
        <taxon>Pseudomonadota</taxon>
        <taxon>Betaproteobacteria</taxon>
        <taxon>Nitrosomonadales</taxon>
        <taxon>Usitatibacteraceae</taxon>
        <taxon>Usitatibacter</taxon>
    </lineage>
</organism>
<keyword evidence="7" id="KW-1185">Reference proteome</keyword>
<dbReference type="GO" id="GO:0004553">
    <property type="term" value="F:hydrolase activity, hydrolyzing O-glycosyl compounds"/>
    <property type="evidence" value="ECO:0007669"/>
    <property type="project" value="InterPro"/>
</dbReference>
<feature type="signal peptide" evidence="3">
    <location>
        <begin position="1"/>
        <end position="25"/>
    </location>
</feature>
<dbReference type="EC" id="4.2.2.-" evidence="6"/>
<dbReference type="InterPro" id="IPR008258">
    <property type="entry name" value="Transglycosylase_SLT_dom_1"/>
</dbReference>
<dbReference type="GO" id="GO:0008933">
    <property type="term" value="F:peptidoglycan lytic transglycosylase activity"/>
    <property type="evidence" value="ECO:0007669"/>
    <property type="project" value="InterPro"/>
</dbReference>
<dbReference type="InterPro" id="IPR037061">
    <property type="entry name" value="Lytic_TGlycoase_superhlx_L_sf"/>
</dbReference>
<dbReference type="InterPro" id="IPR008939">
    <property type="entry name" value="Lytic_TGlycosylase_superhlx_U"/>
</dbReference>